<dbReference type="AlphaFoldDB" id="A0A9P5LA02"/>
<gene>
    <name evidence="2" type="ORF">G7Z17_g12757</name>
</gene>
<comment type="caution">
    <text evidence="2">The sequence shown here is derived from an EMBL/GenBank/DDBJ whole genome shotgun (WGS) entry which is preliminary data.</text>
</comment>
<evidence type="ECO:0000256" key="1">
    <source>
        <dbReference type="SAM" id="MobiDB-lite"/>
    </source>
</evidence>
<dbReference type="EMBL" id="JAANBB010000617">
    <property type="protein sequence ID" value="KAF7537898.1"/>
    <property type="molecule type" value="Genomic_DNA"/>
</dbReference>
<sequence length="137" mass="14517">MLPTALGPPGEMAEMRRCHLLDAVTRSPHSPFARRAERGHSGSAERKTRPLNPIRLGHFAGGEQSSRGLAPPSRQPAAASPGAGLYQPRPSRAPQPLRRLRLAGALEHQVPETAAWQLPEPGVGAGLGSASYDPTLN</sequence>
<feature type="region of interest" description="Disordered" evidence="1">
    <location>
        <begin position="113"/>
        <end position="137"/>
    </location>
</feature>
<dbReference type="Proteomes" id="UP000722485">
    <property type="component" value="Unassembled WGS sequence"/>
</dbReference>
<evidence type="ECO:0000313" key="2">
    <source>
        <dbReference type="EMBL" id="KAF7537898.1"/>
    </source>
</evidence>
<name>A0A9P5LA02_9HYPO</name>
<evidence type="ECO:0000313" key="3">
    <source>
        <dbReference type="Proteomes" id="UP000722485"/>
    </source>
</evidence>
<organism evidence="2 3">
    <name type="scientific">Cylindrodendrum hubeiense</name>
    <dbReference type="NCBI Taxonomy" id="595255"/>
    <lineage>
        <taxon>Eukaryota</taxon>
        <taxon>Fungi</taxon>
        <taxon>Dikarya</taxon>
        <taxon>Ascomycota</taxon>
        <taxon>Pezizomycotina</taxon>
        <taxon>Sordariomycetes</taxon>
        <taxon>Hypocreomycetidae</taxon>
        <taxon>Hypocreales</taxon>
        <taxon>Nectriaceae</taxon>
        <taxon>Cylindrodendrum</taxon>
    </lineage>
</organism>
<proteinExistence type="predicted"/>
<feature type="compositionally biased region" description="Low complexity" evidence="1">
    <location>
        <begin position="70"/>
        <end position="98"/>
    </location>
</feature>
<accession>A0A9P5LA02</accession>
<keyword evidence="3" id="KW-1185">Reference proteome</keyword>
<feature type="compositionally biased region" description="Basic and acidic residues" evidence="1">
    <location>
        <begin position="34"/>
        <end position="48"/>
    </location>
</feature>
<protein>
    <submittedName>
        <fullName evidence="2">Uncharacterized protein</fullName>
    </submittedName>
</protein>
<feature type="region of interest" description="Disordered" evidence="1">
    <location>
        <begin position="26"/>
        <end position="98"/>
    </location>
</feature>
<reference evidence="2" key="1">
    <citation type="submission" date="2020-03" db="EMBL/GenBank/DDBJ databases">
        <title>Draft Genome Sequence of Cylindrodendrum hubeiense.</title>
        <authorList>
            <person name="Buettner E."/>
            <person name="Kellner H."/>
        </authorList>
    </citation>
    <scope>NUCLEOTIDE SEQUENCE</scope>
    <source>
        <strain evidence="2">IHI 201604</strain>
    </source>
</reference>